<comment type="caution">
    <text evidence="1">The sequence shown here is derived from an EMBL/GenBank/DDBJ whole genome shotgun (WGS) entry which is preliminary data.</text>
</comment>
<proteinExistence type="predicted"/>
<dbReference type="EMBL" id="JAKROA010000003">
    <property type="protein sequence ID" value="KAL5108931.1"/>
    <property type="molecule type" value="Genomic_DNA"/>
</dbReference>
<protein>
    <submittedName>
        <fullName evidence="1">Uncharacterized protein</fullName>
    </submittedName>
</protein>
<accession>A0ABR4QGU5</accession>
<evidence type="ECO:0000313" key="2">
    <source>
        <dbReference type="Proteomes" id="UP001651158"/>
    </source>
</evidence>
<gene>
    <name evidence="1" type="ORF">TcWFU_005197</name>
</gene>
<evidence type="ECO:0000313" key="1">
    <source>
        <dbReference type="EMBL" id="KAL5108931.1"/>
    </source>
</evidence>
<reference evidence="1 2" key="1">
    <citation type="journal article" date="2022" name="Front. Cell. Infect. Microbiol.">
        <title>The Genomes of Two Strains of Taenia crassiceps the Animal Model for the Study of Human Cysticercosis.</title>
        <authorList>
            <person name="Bobes R.J."/>
            <person name="Estrada K."/>
            <person name="Rios-Valencia D.G."/>
            <person name="Calderon-Gallegos A."/>
            <person name="de la Torre P."/>
            <person name="Carrero J.C."/>
            <person name="Sanchez-Flores A."/>
            <person name="Laclette J.P."/>
        </authorList>
    </citation>
    <scope>NUCLEOTIDE SEQUENCE [LARGE SCALE GENOMIC DNA]</scope>
    <source>
        <strain evidence="1">WFUcys</strain>
    </source>
</reference>
<organism evidence="1 2">
    <name type="scientific">Taenia crassiceps</name>
    <dbReference type="NCBI Taxonomy" id="6207"/>
    <lineage>
        <taxon>Eukaryota</taxon>
        <taxon>Metazoa</taxon>
        <taxon>Spiralia</taxon>
        <taxon>Lophotrochozoa</taxon>
        <taxon>Platyhelminthes</taxon>
        <taxon>Cestoda</taxon>
        <taxon>Eucestoda</taxon>
        <taxon>Cyclophyllidea</taxon>
        <taxon>Taeniidae</taxon>
        <taxon>Taenia</taxon>
    </lineage>
</organism>
<name>A0ABR4QGU5_9CEST</name>
<keyword evidence="2" id="KW-1185">Reference proteome</keyword>
<dbReference type="Proteomes" id="UP001651158">
    <property type="component" value="Unassembled WGS sequence"/>
</dbReference>
<sequence>MLSGQLNEALNWGYRTAPHLHCARVHKSFINQNLVKGNSIDQKQALSQKLMRMFKYQHRNQALYCTLSEKNRLSLRTCLLHQKIHTLQILMAVRETWKSRIDPSIHAAALHKASKAHIIRDDRLAPTSVRCGMADHGVESADFTGRDYSHNPATSLRRCAAEEPLCSIPEQIATIQRWKVTPANTVRQNQSAVTALRGMDEVGLHHFTVHPTTSGERERTVGV</sequence>